<evidence type="ECO:0000313" key="1">
    <source>
        <dbReference type="EMBL" id="MBB6217020.1"/>
    </source>
</evidence>
<dbReference type="PROSITE" id="PS51257">
    <property type="entry name" value="PROKAR_LIPOPROTEIN"/>
    <property type="match status" value="1"/>
</dbReference>
<keyword evidence="1" id="KW-0449">Lipoprotein</keyword>
<evidence type="ECO:0000313" key="2">
    <source>
        <dbReference type="Proteomes" id="UP000579281"/>
    </source>
</evidence>
<keyword evidence="2" id="KW-1185">Reference proteome</keyword>
<sequence>MKKTIALMLALLMIGVLVMGCQPARRPVPYTNEEGMARRRVDVNDLNIRAERITSEIDKFSEINKSYVVVTDGTALVGVTTNEKNKRTVSRGLREDIERKIQSTDNQIDRVYVTADAGLVERIRRVSQNISKGYSLTGMADEIQDLLNDMKESM</sequence>
<dbReference type="Proteomes" id="UP000579281">
    <property type="component" value="Unassembled WGS sequence"/>
</dbReference>
<dbReference type="Pfam" id="PF09580">
    <property type="entry name" value="Spore_YhcN_YlaJ"/>
    <property type="match status" value="1"/>
</dbReference>
<dbReference type="AlphaFoldDB" id="A0A841KYI2"/>
<gene>
    <name evidence="1" type="ORF">HNQ80_003125</name>
</gene>
<name>A0A841KYI2_9FIRM</name>
<proteinExistence type="predicted"/>
<accession>A0A841KYI2</accession>
<dbReference type="EMBL" id="JACHEN010000019">
    <property type="protein sequence ID" value="MBB6217020.1"/>
    <property type="molecule type" value="Genomic_DNA"/>
</dbReference>
<comment type="caution">
    <text evidence="1">The sequence shown here is derived from an EMBL/GenBank/DDBJ whole genome shotgun (WGS) entry which is preliminary data.</text>
</comment>
<organism evidence="1 2">
    <name type="scientific">Anaerosolibacter carboniphilus</name>
    <dbReference type="NCBI Taxonomy" id="1417629"/>
    <lineage>
        <taxon>Bacteria</taxon>
        <taxon>Bacillati</taxon>
        <taxon>Bacillota</taxon>
        <taxon>Clostridia</taxon>
        <taxon>Peptostreptococcales</taxon>
        <taxon>Thermotaleaceae</taxon>
        <taxon>Anaerosolibacter</taxon>
    </lineage>
</organism>
<dbReference type="InterPro" id="IPR019076">
    <property type="entry name" value="Spore_lipoprot_YhcN/YlaJ-like"/>
</dbReference>
<dbReference type="RefSeq" id="WP_184311539.1">
    <property type="nucleotide sequence ID" value="NZ_JACHEN010000019.1"/>
</dbReference>
<reference evidence="1 2" key="1">
    <citation type="submission" date="2020-08" db="EMBL/GenBank/DDBJ databases">
        <title>Genomic Encyclopedia of Type Strains, Phase IV (KMG-IV): sequencing the most valuable type-strain genomes for metagenomic binning, comparative biology and taxonomic classification.</title>
        <authorList>
            <person name="Goeker M."/>
        </authorList>
    </citation>
    <scope>NUCLEOTIDE SEQUENCE [LARGE SCALE GENOMIC DNA]</scope>
    <source>
        <strain evidence="1 2">DSM 103526</strain>
    </source>
</reference>
<protein>
    <submittedName>
        <fullName evidence="1">YhcN/YlaJ family sporulation lipoprotein</fullName>
    </submittedName>
</protein>